<sequence length="276" mass="30943">MSNSDVVQPVMDALKAGYRLIDTAQVYENEKGVGEALRRSGVARGDVFLETKVWRSSHGYDRTIKACNQSLRKLGVDYIDLYVIHWPGPKTGWPLPRGKVCPPDWTPKLRDTGTWKAMEDLYEQGKVKAIGVTNYSLRHLKQLMKTCKIKPMINQVEFHPRLVQKELLEFCQKHGIVLQAYASLGSGDASQAESFFAFPPVKAAAKAHGKTGAQVLLRWAMQKGCHVVPKSVRPERMKENAGVFNFKLSSSEMKAIDALHTGTRYAWKGLDPDTIE</sequence>
<comment type="caution">
    <text evidence="8">The sequence shown here is derived from an EMBL/GenBank/DDBJ whole genome shotgun (WGS) entry which is preliminary data.</text>
</comment>
<feature type="site" description="Lowers pKa of active site Tyr" evidence="6">
    <location>
        <position position="52"/>
    </location>
</feature>
<dbReference type="FunFam" id="3.20.20.100:FF:000015">
    <property type="entry name" value="Oxidoreductase, aldo/keto reductase family"/>
    <property type="match status" value="1"/>
</dbReference>
<dbReference type="CDD" id="cd19071">
    <property type="entry name" value="AKR_AKR1-5-like"/>
    <property type="match status" value="1"/>
</dbReference>
<dbReference type="AlphaFoldDB" id="A0A812M9F5"/>
<dbReference type="SUPFAM" id="SSF51430">
    <property type="entry name" value="NAD(P)-linked oxidoreductase"/>
    <property type="match status" value="1"/>
</dbReference>
<feature type="domain" description="NADP-dependent oxidoreductase" evidence="7">
    <location>
        <begin position="2"/>
        <end position="259"/>
    </location>
</feature>
<feature type="active site" description="Proton donor" evidence="4">
    <location>
        <position position="27"/>
    </location>
</feature>
<proteinExistence type="inferred from homology"/>
<dbReference type="InterPro" id="IPR036812">
    <property type="entry name" value="NAD(P)_OxRdtase_dom_sf"/>
</dbReference>
<gene>
    <name evidence="8" type="ORF">SNAT2548_LOCUS13717</name>
</gene>
<comment type="similarity">
    <text evidence="1">Belongs to the aldo/keto reductase family.</text>
</comment>
<dbReference type="EMBL" id="CAJNDS010001491">
    <property type="protein sequence ID" value="CAE7261840.1"/>
    <property type="molecule type" value="Genomic_DNA"/>
</dbReference>
<dbReference type="InterPro" id="IPR020471">
    <property type="entry name" value="AKR"/>
</dbReference>
<keyword evidence="2" id="KW-0521">NADP</keyword>
<evidence type="ECO:0000256" key="3">
    <source>
        <dbReference type="ARBA" id="ARBA00023002"/>
    </source>
</evidence>
<dbReference type="InterPro" id="IPR018170">
    <property type="entry name" value="Aldo/ket_reductase_CS"/>
</dbReference>
<reference evidence="8" key="1">
    <citation type="submission" date="2021-02" db="EMBL/GenBank/DDBJ databases">
        <authorList>
            <person name="Dougan E. K."/>
            <person name="Rhodes N."/>
            <person name="Thang M."/>
            <person name="Chan C."/>
        </authorList>
    </citation>
    <scope>NUCLEOTIDE SEQUENCE</scope>
</reference>
<evidence type="ECO:0000256" key="5">
    <source>
        <dbReference type="PIRSR" id="PIRSR000097-2"/>
    </source>
</evidence>
<dbReference type="Gene3D" id="3.20.20.100">
    <property type="entry name" value="NADP-dependent oxidoreductase domain"/>
    <property type="match status" value="1"/>
</dbReference>
<dbReference type="Proteomes" id="UP000604046">
    <property type="component" value="Unassembled WGS sequence"/>
</dbReference>
<evidence type="ECO:0000313" key="9">
    <source>
        <dbReference type="Proteomes" id="UP000604046"/>
    </source>
</evidence>
<dbReference type="PANTHER" id="PTHR43827">
    <property type="entry name" value="2,5-DIKETO-D-GLUCONIC ACID REDUCTASE"/>
    <property type="match status" value="1"/>
</dbReference>
<dbReference type="Pfam" id="PF00248">
    <property type="entry name" value="Aldo_ket_red"/>
    <property type="match status" value="1"/>
</dbReference>
<dbReference type="PIRSF" id="PIRSF000097">
    <property type="entry name" value="AKR"/>
    <property type="match status" value="1"/>
</dbReference>
<accession>A0A812M9F5</accession>
<keyword evidence="9" id="KW-1185">Reference proteome</keyword>
<name>A0A812M9F5_9DINO</name>
<evidence type="ECO:0000256" key="6">
    <source>
        <dbReference type="PIRSR" id="PIRSR000097-3"/>
    </source>
</evidence>
<organism evidence="8 9">
    <name type="scientific">Symbiodinium natans</name>
    <dbReference type="NCBI Taxonomy" id="878477"/>
    <lineage>
        <taxon>Eukaryota</taxon>
        <taxon>Sar</taxon>
        <taxon>Alveolata</taxon>
        <taxon>Dinophyceae</taxon>
        <taxon>Suessiales</taxon>
        <taxon>Symbiodiniaceae</taxon>
        <taxon>Symbiodinium</taxon>
    </lineage>
</organism>
<feature type="binding site" evidence="5">
    <location>
        <position position="85"/>
    </location>
    <ligand>
        <name>substrate</name>
    </ligand>
</feature>
<protein>
    <recommendedName>
        <fullName evidence="7">NADP-dependent oxidoreductase domain-containing protein</fullName>
    </recommendedName>
</protein>
<dbReference type="InterPro" id="IPR023210">
    <property type="entry name" value="NADP_OxRdtase_dom"/>
</dbReference>
<dbReference type="PRINTS" id="PR00069">
    <property type="entry name" value="ALDKETRDTASE"/>
</dbReference>
<dbReference type="GO" id="GO:0016616">
    <property type="term" value="F:oxidoreductase activity, acting on the CH-OH group of donors, NAD or NADP as acceptor"/>
    <property type="evidence" value="ECO:0007669"/>
    <property type="project" value="UniProtKB-ARBA"/>
</dbReference>
<evidence type="ECO:0000256" key="4">
    <source>
        <dbReference type="PIRSR" id="PIRSR000097-1"/>
    </source>
</evidence>
<evidence type="ECO:0000256" key="2">
    <source>
        <dbReference type="ARBA" id="ARBA00022857"/>
    </source>
</evidence>
<keyword evidence="3" id="KW-0560">Oxidoreductase</keyword>
<dbReference type="PANTHER" id="PTHR43827:SF3">
    <property type="entry name" value="NADP-DEPENDENT OXIDOREDUCTASE DOMAIN-CONTAINING PROTEIN"/>
    <property type="match status" value="1"/>
</dbReference>
<dbReference type="OrthoDB" id="416253at2759"/>
<evidence type="ECO:0000259" key="7">
    <source>
        <dbReference type="Pfam" id="PF00248"/>
    </source>
</evidence>
<evidence type="ECO:0000256" key="1">
    <source>
        <dbReference type="ARBA" id="ARBA00007905"/>
    </source>
</evidence>
<dbReference type="PROSITE" id="PS00798">
    <property type="entry name" value="ALDOKETO_REDUCTASE_1"/>
    <property type="match status" value="1"/>
</dbReference>
<evidence type="ECO:0000313" key="8">
    <source>
        <dbReference type="EMBL" id="CAE7261840.1"/>
    </source>
</evidence>